<protein>
    <recommendedName>
        <fullName evidence="11">Dihydroorotate dehydrogenase (quinone)</fullName>
        <ecNumber evidence="11">1.3.5.2</ecNumber>
    </recommendedName>
    <alternativeName>
        <fullName evidence="11">DHOdehase</fullName>
        <shortName evidence="11">DHOD</shortName>
        <shortName evidence="11">DHODase</shortName>
    </alternativeName>
    <alternativeName>
        <fullName evidence="11">Dihydroorotate oxidase</fullName>
    </alternativeName>
</protein>
<evidence type="ECO:0000256" key="4">
    <source>
        <dbReference type="ARBA" id="ARBA00005359"/>
    </source>
</evidence>
<keyword evidence="11" id="KW-1003">Cell membrane</keyword>
<evidence type="ECO:0000256" key="11">
    <source>
        <dbReference type="HAMAP-Rule" id="MF_00225"/>
    </source>
</evidence>
<dbReference type="NCBIfam" id="NF003652">
    <property type="entry name" value="PRK05286.2-5"/>
    <property type="match status" value="1"/>
</dbReference>
<feature type="domain" description="Dihydroorotate dehydrogenase catalytic" evidence="12">
    <location>
        <begin position="63"/>
        <end position="347"/>
    </location>
</feature>
<sequence length="354" mass="38183">MANGNPWMRLTPIKNQPMLYNLFRPLLFSLDPETSHTLTLDSLKLFGKLGLLPECSLDCKPSHVMGLDFPNPVGLAAGLDKNGAYLDALASLGFGFIEIGTVTPRPQPGNPKPRLYRIPPAQAIINRMGFNNEGVDKLVQNVLQSNYRGILGINIGKNFDTPLAQATEDYLIGLRKVYMHASYVTINISSPNTSQLRQLQNSTELESLLSALKTEQARLSDQYGRYTPLAIKIAPDLDASQLEVIASLLLKYRLDAVIATNTTISREGLGNLPHAREGGGLSGAPLTQRSTAMVHTLASLLQQAVPIIGVGGIMSPLDARAKMEAGASLVQLYTGLIYQGPGLVQDTVSALCAH</sequence>
<dbReference type="InterPro" id="IPR001295">
    <property type="entry name" value="Dihydroorotate_DH_CS"/>
</dbReference>
<dbReference type="InterPro" id="IPR012135">
    <property type="entry name" value="Dihydroorotate_DH_1_2"/>
</dbReference>
<comment type="pathway">
    <text evidence="3 11">Pyrimidine metabolism; UMP biosynthesis via de novo pathway; orotate from (S)-dihydroorotate (quinone route): step 1/1.</text>
</comment>
<keyword evidence="5 11" id="KW-0285">Flavoprotein</keyword>
<gene>
    <name evidence="11" type="primary">pyrD</name>
    <name evidence="13" type="ORF">SAMN05421881_100175</name>
</gene>
<dbReference type="PIRSF" id="PIRSF000164">
    <property type="entry name" value="DHO_oxidase"/>
    <property type="match status" value="1"/>
</dbReference>
<evidence type="ECO:0000256" key="8">
    <source>
        <dbReference type="ARBA" id="ARBA00023002"/>
    </source>
</evidence>
<dbReference type="PANTHER" id="PTHR48109">
    <property type="entry name" value="DIHYDROOROTATE DEHYDROGENASE (QUINONE), MITOCHONDRIAL-RELATED"/>
    <property type="match status" value="1"/>
</dbReference>
<evidence type="ECO:0000256" key="9">
    <source>
        <dbReference type="ARBA" id="ARBA00023136"/>
    </source>
</evidence>
<keyword evidence="9 11" id="KW-0472">Membrane</keyword>
<dbReference type="UniPathway" id="UPA00070">
    <property type="reaction ID" value="UER00946"/>
</dbReference>
<feature type="binding site" evidence="11">
    <location>
        <position position="154"/>
    </location>
    <ligand>
        <name>FMN</name>
        <dbReference type="ChEBI" id="CHEBI:58210"/>
    </ligand>
</feature>
<comment type="similarity">
    <text evidence="4 11">Belongs to the dihydroorotate dehydrogenase family. Type 2 subfamily.</text>
</comment>
<dbReference type="CDD" id="cd04738">
    <property type="entry name" value="DHOD_2_like"/>
    <property type="match status" value="1"/>
</dbReference>
<evidence type="ECO:0000259" key="12">
    <source>
        <dbReference type="Pfam" id="PF01180"/>
    </source>
</evidence>
<dbReference type="EMBL" id="FNOY01000001">
    <property type="protein sequence ID" value="SDX43473.1"/>
    <property type="molecule type" value="Genomic_DNA"/>
</dbReference>
<feature type="binding site" evidence="11">
    <location>
        <position position="260"/>
    </location>
    <ligand>
        <name>FMN</name>
        <dbReference type="ChEBI" id="CHEBI:58210"/>
    </ligand>
</feature>
<keyword evidence="7 11" id="KW-0665">Pyrimidine biosynthesis</keyword>
<dbReference type="AlphaFoldDB" id="A0A1H3BNJ7"/>
<keyword evidence="14" id="KW-1185">Reference proteome</keyword>
<evidence type="ECO:0000256" key="7">
    <source>
        <dbReference type="ARBA" id="ARBA00022975"/>
    </source>
</evidence>
<keyword evidence="8 11" id="KW-0560">Oxidoreductase</keyword>
<dbReference type="EC" id="1.3.5.2" evidence="11"/>
<dbReference type="PROSITE" id="PS00912">
    <property type="entry name" value="DHODEHASE_2"/>
    <property type="match status" value="1"/>
</dbReference>
<dbReference type="NCBIfam" id="NF003646">
    <property type="entry name" value="PRK05286.1-4"/>
    <property type="match status" value="1"/>
</dbReference>
<dbReference type="GO" id="GO:0006207">
    <property type="term" value="P:'de novo' pyrimidine nucleobase biosynthetic process"/>
    <property type="evidence" value="ECO:0007669"/>
    <property type="project" value="UniProtKB-UniRule"/>
</dbReference>
<feature type="binding site" evidence="11">
    <location>
        <begin position="126"/>
        <end position="130"/>
    </location>
    <ligand>
        <name>substrate</name>
    </ligand>
</feature>
<organism evidence="13 14">
    <name type="scientific">Nitrosomonas halophila</name>
    <dbReference type="NCBI Taxonomy" id="44576"/>
    <lineage>
        <taxon>Bacteria</taxon>
        <taxon>Pseudomonadati</taxon>
        <taxon>Pseudomonadota</taxon>
        <taxon>Betaproteobacteria</taxon>
        <taxon>Nitrosomonadales</taxon>
        <taxon>Nitrosomonadaceae</taxon>
        <taxon>Nitrosomonas</taxon>
    </lineage>
</organism>
<reference evidence="13 14" key="1">
    <citation type="submission" date="2016-10" db="EMBL/GenBank/DDBJ databases">
        <authorList>
            <person name="de Groot N.N."/>
        </authorList>
    </citation>
    <scope>NUCLEOTIDE SEQUENCE [LARGE SCALE GENOMIC DNA]</scope>
    <source>
        <strain evidence="13 14">Nm1</strain>
    </source>
</reference>
<dbReference type="Gene3D" id="3.20.20.70">
    <property type="entry name" value="Aldolase class I"/>
    <property type="match status" value="1"/>
</dbReference>
<dbReference type="SUPFAM" id="SSF51395">
    <property type="entry name" value="FMN-linked oxidoreductases"/>
    <property type="match status" value="1"/>
</dbReference>
<dbReference type="PROSITE" id="PS00911">
    <property type="entry name" value="DHODEHASE_1"/>
    <property type="match status" value="1"/>
</dbReference>
<comment type="subcellular location">
    <subcellularLocation>
        <location evidence="11">Cell membrane</location>
        <topology evidence="11">Peripheral membrane protein</topology>
    </subcellularLocation>
    <subcellularLocation>
        <location evidence="2">Membrane</location>
    </subcellularLocation>
</comment>
<comment type="catalytic activity">
    <reaction evidence="10 11">
        <text>(S)-dihydroorotate + a quinone = orotate + a quinol</text>
        <dbReference type="Rhea" id="RHEA:30187"/>
        <dbReference type="ChEBI" id="CHEBI:24646"/>
        <dbReference type="ChEBI" id="CHEBI:30839"/>
        <dbReference type="ChEBI" id="CHEBI:30864"/>
        <dbReference type="ChEBI" id="CHEBI:132124"/>
        <dbReference type="EC" id="1.3.5.2"/>
    </reaction>
</comment>
<evidence type="ECO:0000256" key="6">
    <source>
        <dbReference type="ARBA" id="ARBA00022643"/>
    </source>
</evidence>
<evidence type="ECO:0000256" key="10">
    <source>
        <dbReference type="ARBA" id="ARBA00048639"/>
    </source>
</evidence>
<evidence type="ECO:0000313" key="13">
    <source>
        <dbReference type="EMBL" id="SDX43473.1"/>
    </source>
</evidence>
<accession>A0A1H3BNJ7</accession>
<feature type="binding site" evidence="11">
    <location>
        <position position="312"/>
    </location>
    <ligand>
        <name>FMN</name>
        <dbReference type="ChEBI" id="CHEBI:58210"/>
    </ligand>
</feature>
<feature type="binding site" evidence="11">
    <location>
        <begin position="77"/>
        <end position="81"/>
    </location>
    <ligand>
        <name>FMN</name>
        <dbReference type="ChEBI" id="CHEBI:58210"/>
    </ligand>
</feature>
<feature type="binding site" evidence="11">
    <location>
        <position position="101"/>
    </location>
    <ligand>
        <name>FMN</name>
        <dbReference type="ChEBI" id="CHEBI:58210"/>
    </ligand>
</feature>
<dbReference type="NCBIfam" id="NF003645">
    <property type="entry name" value="PRK05286.1-2"/>
    <property type="match status" value="1"/>
</dbReference>
<dbReference type="InterPro" id="IPR005719">
    <property type="entry name" value="Dihydroorotate_DH_2"/>
</dbReference>
<feature type="active site" description="Nucleophile" evidence="11">
    <location>
        <position position="190"/>
    </location>
</feature>
<dbReference type="STRING" id="44576.SAMN05421881_100175"/>
<dbReference type="Proteomes" id="UP000198640">
    <property type="component" value="Unassembled WGS sequence"/>
</dbReference>
<feature type="binding site" evidence="11">
    <location>
        <position position="81"/>
    </location>
    <ligand>
        <name>substrate</name>
    </ligand>
</feature>
<keyword evidence="6 11" id="KW-0288">FMN</keyword>
<dbReference type="GO" id="GO:0106430">
    <property type="term" value="F:dihydroorotate dehydrogenase (quinone) activity"/>
    <property type="evidence" value="ECO:0007669"/>
    <property type="project" value="UniProtKB-EC"/>
</dbReference>
<feature type="binding site" evidence="11">
    <location>
        <position position="187"/>
    </location>
    <ligand>
        <name>substrate</name>
    </ligand>
</feature>
<dbReference type="InterPro" id="IPR050074">
    <property type="entry name" value="DHO_dehydrogenase"/>
</dbReference>
<evidence type="ECO:0000313" key="14">
    <source>
        <dbReference type="Proteomes" id="UP000198640"/>
    </source>
</evidence>
<feature type="binding site" evidence="11">
    <location>
        <position position="187"/>
    </location>
    <ligand>
        <name>FMN</name>
        <dbReference type="ChEBI" id="CHEBI:58210"/>
    </ligand>
</feature>
<dbReference type="PANTHER" id="PTHR48109:SF4">
    <property type="entry name" value="DIHYDROOROTATE DEHYDROGENASE (QUINONE), MITOCHONDRIAL"/>
    <property type="match status" value="1"/>
</dbReference>
<feature type="binding site" evidence="11">
    <location>
        <position position="283"/>
    </location>
    <ligand>
        <name>FMN</name>
        <dbReference type="ChEBI" id="CHEBI:58210"/>
    </ligand>
</feature>
<feature type="binding site" evidence="11">
    <location>
        <position position="232"/>
    </location>
    <ligand>
        <name>FMN</name>
        <dbReference type="ChEBI" id="CHEBI:58210"/>
    </ligand>
</feature>
<dbReference type="GO" id="GO:0005737">
    <property type="term" value="C:cytoplasm"/>
    <property type="evidence" value="ECO:0007669"/>
    <property type="project" value="InterPro"/>
</dbReference>
<dbReference type="GO" id="GO:0044205">
    <property type="term" value="P:'de novo' UMP biosynthetic process"/>
    <property type="evidence" value="ECO:0007669"/>
    <property type="project" value="UniProtKB-UniRule"/>
</dbReference>
<comment type="cofactor">
    <cofactor evidence="11">
        <name>FMN</name>
        <dbReference type="ChEBI" id="CHEBI:58210"/>
    </cofactor>
    <text evidence="11">Binds 1 FMN per subunit.</text>
</comment>
<dbReference type="InterPro" id="IPR013785">
    <property type="entry name" value="Aldolase_TIM"/>
</dbReference>
<dbReference type="Pfam" id="PF01180">
    <property type="entry name" value="DHO_dh"/>
    <property type="match status" value="1"/>
</dbReference>
<dbReference type="NCBIfam" id="TIGR01036">
    <property type="entry name" value="pyrD_sub2"/>
    <property type="match status" value="1"/>
</dbReference>
<evidence type="ECO:0000256" key="2">
    <source>
        <dbReference type="ARBA" id="ARBA00004370"/>
    </source>
</evidence>
<dbReference type="NCBIfam" id="NF003644">
    <property type="entry name" value="PRK05286.1-1"/>
    <property type="match status" value="1"/>
</dbReference>
<feature type="binding site" evidence="11">
    <location>
        <position position="192"/>
    </location>
    <ligand>
        <name>substrate</name>
    </ligand>
</feature>
<feature type="binding site" evidence="11">
    <location>
        <begin position="261"/>
        <end position="262"/>
    </location>
    <ligand>
        <name>substrate</name>
    </ligand>
</feature>
<dbReference type="InterPro" id="IPR005720">
    <property type="entry name" value="Dihydroorotate_DH_cat"/>
</dbReference>
<dbReference type="HAMAP" id="MF_00225">
    <property type="entry name" value="DHO_dh_type2"/>
    <property type="match status" value="1"/>
</dbReference>
<comment type="function">
    <text evidence="1 11">Catalyzes the conversion of dihydroorotate to orotate with quinone as electron acceptor.</text>
</comment>
<proteinExistence type="inferred from homology"/>
<name>A0A1H3BNJ7_9PROT</name>
<comment type="subunit">
    <text evidence="11">Monomer.</text>
</comment>
<feature type="binding site" evidence="11">
    <location>
        <begin position="333"/>
        <end position="334"/>
    </location>
    <ligand>
        <name>FMN</name>
        <dbReference type="ChEBI" id="CHEBI:58210"/>
    </ligand>
</feature>
<evidence type="ECO:0000256" key="3">
    <source>
        <dbReference type="ARBA" id="ARBA00005161"/>
    </source>
</evidence>
<evidence type="ECO:0000256" key="1">
    <source>
        <dbReference type="ARBA" id="ARBA00003125"/>
    </source>
</evidence>
<evidence type="ECO:0000256" key="5">
    <source>
        <dbReference type="ARBA" id="ARBA00022630"/>
    </source>
</evidence>
<dbReference type="GO" id="GO:0005886">
    <property type="term" value="C:plasma membrane"/>
    <property type="evidence" value="ECO:0007669"/>
    <property type="project" value="UniProtKB-SubCell"/>
</dbReference>